<organism evidence="1 2">
    <name type="scientific">Corchorus olitorius</name>
    <dbReference type="NCBI Taxonomy" id="93759"/>
    <lineage>
        <taxon>Eukaryota</taxon>
        <taxon>Viridiplantae</taxon>
        <taxon>Streptophyta</taxon>
        <taxon>Embryophyta</taxon>
        <taxon>Tracheophyta</taxon>
        <taxon>Spermatophyta</taxon>
        <taxon>Magnoliopsida</taxon>
        <taxon>eudicotyledons</taxon>
        <taxon>Gunneridae</taxon>
        <taxon>Pentapetalae</taxon>
        <taxon>rosids</taxon>
        <taxon>malvids</taxon>
        <taxon>Malvales</taxon>
        <taxon>Malvaceae</taxon>
        <taxon>Grewioideae</taxon>
        <taxon>Apeibeae</taxon>
        <taxon>Corchorus</taxon>
    </lineage>
</organism>
<protein>
    <submittedName>
        <fullName evidence="1">Uncharacterized protein</fullName>
    </submittedName>
</protein>
<reference evidence="2" key="1">
    <citation type="submission" date="2013-09" db="EMBL/GenBank/DDBJ databases">
        <title>Corchorus olitorius genome sequencing.</title>
        <authorList>
            <person name="Alam M."/>
            <person name="Haque M.S."/>
            <person name="Islam M.S."/>
            <person name="Emdad E.M."/>
            <person name="Islam M.M."/>
            <person name="Ahmed B."/>
            <person name="Halim A."/>
            <person name="Hossen Q.M.M."/>
            <person name="Hossain M.Z."/>
            <person name="Ahmed R."/>
            <person name="Khan M.M."/>
            <person name="Islam R."/>
            <person name="Rashid M.M."/>
            <person name="Khan S.A."/>
            <person name="Rahman M.S."/>
            <person name="Alam M."/>
            <person name="Yahiya A.S."/>
            <person name="Khan M.S."/>
            <person name="Azam M.S."/>
            <person name="Haque T."/>
            <person name="Lashkar M.Z.H."/>
            <person name="Akhand A.I."/>
            <person name="Morshed G."/>
            <person name="Roy S."/>
            <person name="Uddin K.S."/>
            <person name="Rabeya T."/>
            <person name="Hossain A.S."/>
            <person name="Chowdhury A."/>
            <person name="Snigdha A.R."/>
            <person name="Mortoza M.S."/>
            <person name="Matin S.A."/>
            <person name="Hoque S.M.E."/>
            <person name="Islam M.K."/>
            <person name="Roy D.K."/>
            <person name="Haider R."/>
            <person name="Moosa M.M."/>
            <person name="Elias S.M."/>
            <person name="Hasan A.M."/>
            <person name="Jahan S."/>
            <person name="Shafiuddin M."/>
            <person name="Mahmood N."/>
            <person name="Shommy N.S."/>
        </authorList>
    </citation>
    <scope>NUCLEOTIDE SEQUENCE [LARGE SCALE GENOMIC DNA]</scope>
    <source>
        <strain evidence="2">cv. O-4</strain>
    </source>
</reference>
<accession>A0A1R3HMJ7</accession>
<dbReference type="EMBL" id="AWUE01019776">
    <property type="protein sequence ID" value="OMO71528.1"/>
    <property type="molecule type" value="Genomic_DNA"/>
</dbReference>
<sequence>MALSPPIGLLNAGFELKVVSGVGGLQQKVLG</sequence>
<keyword evidence="2" id="KW-1185">Reference proteome</keyword>
<evidence type="ECO:0000313" key="2">
    <source>
        <dbReference type="Proteomes" id="UP000187203"/>
    </source>
</evidence>
<dbReference type="Proteomes" id="UP000187203">
    <property type="component" value="Unassembled WGS sequence"/>
</dbReference>
<dbReference type="AlphaFoldDB" id="A0A1R3HMJ7"/>
<evidence type="ECO:0000313" key="1">
    <source>
        <dbReference type="EMBL" id="OMO71528.1"/>
    </source>
</evidence>
<name>A0A1R3HMJ7_9ROSI</name>
<proteinExistence type="predicted"/>
<comment type="caution">
    <text evidence="1">The sequence shown here is derived from an EMBL/GenBank/DDBJ whole genome shotgun (WGS) entry which is preliminary data.</text>
</comment>
<gene>
    <name evidence="1" type="ORF">COLO4_28198</name>
</gene>